<organism evidence="1 2">
    <name type="scientific">Cellvibrio mixtus</name>
    <dbReference type="NCBI Taxonomy" id="39650"/>
    <lineage>
        <taxon>Bacteria</taxon>
        <taxon>Pseudomonadati</taxon>
        <taxon>Pseudomonadota</taxon>
        <taxon>Gammaproteobacteria</taxon>
        <taxon>Cellvibrionales</taxon>
        <taxon>Cellvibrionaceae</taxon>
        <taxon>Cellvibrio</taxon>
    </lineage>
</organism>
<comment type="caution">
    <text evidence="1">The sequence shown here is derived from an EMBL/GenBank/DDBJ whole genome shotgun (WGS) entry which is preliminary data.</text>
</comment>
<evidence type="ECO:0000313" key="2">
    <source>
        <dbReference type="Proteomes" id="UP000216101"/>
    </source>
</evidence>
<reference evidence="2" key="1">
    <citation type="submission" date="2017-05" db="EMBL/GenBank/DDBJ databases">
        <authorList>
            <person name="Barney B.M."/>
        </authorList>
    </citation>
    <scope>NUCLEOTIDE SEQUENCE [LARGE SCALE GENOMIC DNA]</scope>
    <source>
        <strain evidence="2">PSBB022</strain>
    </source>
</reference>
<dbReference type="EMBL" id="NHNI01000001">
    <property type="protein sequence ID" value="OZY86300.1"/>
    <property type="molecule type" value="Genomic_DNA"/>
</dbReference>
<gene>
    <name evidence="1" type="ORF">CBP51_04540</name>
</gene>
<protein>
    <recommendedName>
        <fullName evidence="3">Lipoprotein</fullName>
    </recommendedName>
</protein>
<dbReference type="AlphaFoldDB" id="A0A266Q900"/>
<keyword evidence="2" id="KW-1185">Reference proteome</keyword>
<name>A0A266Q900_9GAMM</name>
<dbReference type="RefSeq" id="WP_094984002.1">
    <property type="nucleotide sequence ID" value="NZ_NHNI01000001.1"/>
</dbReference>
<accession>A0A266Q900</accession>
<proteinExistence type="predicted"/>
<sequence length="254" mass="28400">MIIKMYLLSILLLGITACTPTQRPLKNGQGYVVLPAGENHYRIEYYLKYATLAETYWNTTAGQLCPGGFQVLYNKKHVLNFDMYVPIAGNNVNIERQEFIQYGEVKCEGEPSIGIMLTESNWREFNSETKSIKPVSERWLTETLQLYVSHLSVLPGTNAVATLAKDWGKPQRQLGKNGEVLSVWTKGGDSWFPNQVGLLEYNNCLKLIIVLPGSSIVMASIVAESSLPVGNLELLIKNGGLSAYFYKPHPDNCF</sequence>
<evidence type="ECO:0000313" key="1">
    <source>
        <dbReference type="EMBL" id="OZY86300.1"/>
    </source>
</evidence>
<dbReference type="PROSITE" id="PS51257">
    <property type="entry name" value="PROKAR_LIPOPROTEIN"/>
    <property type="match status" value="1"/>
</dbReference>
<evidence type="ECO:0008006" key="3">
    <source>
        <dbReference type="Google" id="ProtNLM"/>
    </source>
</evidence>
<dbReference type="Proteomes" id="UP000216101">
    <property type="component" value="Unassembled WGS sequence"/>
</dbReference>